<sequence>MWLPPDTMLRTIALSSLCVLLTAVIWRRSVALFIFAAICLIIALYIELRVDHTTVPFVSRNIFLFLLVFFCCCYSN</sequence>
<name>A0A0M3HMA6_ASCLU</name>
<evidence type="ECO:0000313" key="2">
    <source>
        <dbReference type="Proteomes" id="UP000036681"/>
    </source>
</evidence>
<keyword evidence="1" id="KW-0812">Transmembrane</keyword>
<feature type="transmembrane region" description="Helical" evidence="1">
    <location>
        <begin position="12"/>
        <end position="45"/>
    </location>
</feature>
<evidence type="ECO:0000313" key="3">
    <source>
        <dbReference type="WBParaSite" id="ALUE_0000265101-mRNA-1"/>
    </source>
</evidence>
<dbReference type="Proteomes" id="UP000036681">
    <property type="component" value="Unplaced"/>
</dbReference>
<keyword evidence="2" id="KW-1185">Reference proteome</keyword>
<keyword evidence="1" id="KW-0472">Membrane</keyword>
<proteinExistence type="predicted"/>
<reference evidence="3" key="1">
    <citation type="submission" date="2017-02" db="UniProtKB">
        <authorList>
            <consortium name="WormBaseParasite"/>
        </authorList>
    </citation>
    <scope>IDENTIFICATION</scope>
</reference>
<dbReference type="WBParaSite" id="ALUE_0000265101-mRNA-1">
    <property type="protein sequence ID" value="ALUE_0000265101-mRNA-1"/>
    <property type="gene ID" value="ALUE_0000265101"/>
</dbReference>
<evidence type="ECO:0000256" key="1">
    <source>
        <dbReference type="SAM" id="Phobius"/>
    </source>
</evidence>
<protein>
    <submittedName>
        <fullName evidence="3">Inner membrane protein</fullName>
    </submittedName>
</protein>
<keyword evidence="1" id="KW-1133">Transmembrane helix</keyword>
<accession>A0A0M3HMA6</accession>
<dbReference type="AlphaFoldDB" id="A0A0M3HMA6"/>
<feature type="transmembrane region" description="Helical" evidence="1">
    <location>
        <begin position="57"/>
        <end position="75"/>
    </location>
</feature>
<organism evidence="2 3">
    <name type="scientific">Ascaris lumbricoides</name>
    <name type="common">Giant roundworm</name>
    <dbReference type="NCBI Taxonomy" id="6252"/>
    <lineage>
        <taxon>Eukaryota</taxon>
        <taxon>Metazoa</taxon>
        <taxon>Ecdysozoa</taxon>
        <taxon>Nematoda</taxon>
        <taxon>Chromadorea</taxon>
        <taxon>Rhabditida</taxon>
        <taxon>Spirurina</taxon>
        <taxon>Ascaridomorpha</taxon>
        <taxon>Ascaridoidea</taxon>
        <taxon>Ascarididae</taxon>
        <taxon>Ascaris</taxon>
    </lineage>
</organism>